<evidence type="ECO:0000313" key="3">
    <source>
        <dbReference type="Proteomes" id="UP000244189"/>
    </source>
</evidence>
<evidence type="ECO:0000256" key="1">
    <source>
        <dbReference type="SAM" id="Phobius"/>
    </source>
</evidence>
<organism evidence="2 3">
    <name type="scientific">Sphingomonas aurantiaca</name>
    <dbReference type="NCBI Taxonomy" id="185949"/>
    <lineage>
        <taxon>Bacteria</taxon>
        <taxon>Pseudomonadati</taxon>
        <taxon>Pseudomonadota</taxon>
        <taxon>Alphaproteobacteria</taxon>
        <taxon>Sphingomonadales</taxon>
        <taxon>Sphingomonadaceae</taxon>
        <taxon>Sphingomonas</taxon>
    </lineage>
</organism>
<keyword evidence="1" id="KW-0472">Membrane</keyword>
<comment type="caution">
    <text evidence="2">The sequence shown here is derived from an EMBL/GenBank/DDBJ whole genome shotgun (WGS) entry which is preliminary data.</text>
</comment>
<keyword evidence="1" id="KW-1133">Transmembrane helix</keyword>
<feature type="transmembrane region" description="Helical" evidence="1">
    <location>
        <begin position="23"/>
        <end position="45"/>
    </location>
</feature>
<dbReference type="EMBL" id="QAOG01000001">
    <property type="protein sequence ID" value="PTQ62824.1"/>
    <property type="molecule type" value="Genomic_DNA"/>
</dbReference>
<keyword evidence="3" id="KW-1185">Reference proteome</keyword>
<name>A0A2T5GU18_9SPHN</name>
<feature type="transmembrane region" description="Helical" evidence="1">
    <location>
        <begin position="95"/>
        <end position="117"/>
    </location>
</feature>
<dbReference type="AlphaFoldDB" id="A0A2T5GU18"/>
<accession>A0A2T5GU18</accession>
<evidence type="ECO:0000313" key="2">
    <source>
        <dbReference type="EMBL" id="PTQ62824.1"/>
    </source>
</evidence>
<protein>
    <submittedName>
        <fullName evidence="2">Uncharacterized protein</fullName>
    </submittedName>
</protein>
<dbReference type="Proteomes" id="UP000244189">
    <property type="component" value="Unassembled WGS sequence"/>
</dbReference>
<keyword evidence="1" id="KW-0812">Transmembrane</keyword>
<proteinExistence type="predicted"/>
<feature type="transmembrane region" description="Helical" evidence="1">
    <location>
        <begin position="57"/>
        <end position="75"/>
    </location>
</feature>
<gene>
    <name evidence="2" type="ORF">C8J26_1108</name>
</gene>
<sequence>MTSPRRTTILTPMEGWLELRLKLLVVPVLIGGAVFAAILVALRCLIPDDRTHLKRRLALCWLVGLSAPLFIGFEFEDAKAVAIHNRNIGIPVVFIWAWVTMVLPAPFVGMAMLSLGGDWLGTLGNHRDE</sequence>
<reference evidence="2 3" key="1">
    <citation type="submission" date="2018-04" db="EMBL/GenBank/DDBJ databases">
        <title>Genomic Encyclopedia of Type Strains, Phase III (KMG-III): the genomes of soil and plant-associated and newly described type strains.</title>
        <authorList>
            <person name="Whitman W."/>
        </authorList>
    </citation>
    <scope>NUCLEOTIDE SEQUENCE [LARGE SCALE GENOMIC DNA]</scope>
    <source>
        <strain evidence="2 3">MA101b</strain>
    </source>
</reference>